<name>A0A3P7P716_DIBLA</name>
<dbReference type="InterPro" id="IPR019169">
    <property type="entry name" value="Transmembrane_26"/>
</dbReference>
<keyword evidence="3" id="KW-1185">Reference proteome</keyword>
<gene>
    <name evidence="2" type="ORF">DILT_LOCUS11990</name>
</gene>
<feature type="region of interest" description="Disordered" evidence="1">
    <location>
        <begin position="126"/>
        <end position="180"/>
    </location>
</feature>
<evidence type="ECO:0000313" key="2">
    <source>
        <dbReference type="EMBL" id="VDN16159.1"/>
    </source>
</evidence>
<evidence type="ECO:0000256" key="1">
    <source>
        <dbReference type="SAM" id="MobiDB-lite"/>
    </source>
</evidence>
<dbReference type="EMBL" id="UYRU01064881">
    <property type="protein sequence ID" value="VDN16159.1"/>
    <property type="molecule type" value="Genomic_DNA"/>
</dbReference>
<feature type="compositionally biased region" description="Low complexity" evidence="1">
    <location>
        <begin position="141"/>
        <end position="171"/>
    </location>
</feature>
<proteinExistence type="predicted"/>
<dbReference type="OrthoDB" id="10042902at2759"/>
<evidence type="ECO:0000313" key="3">
    <source>
        <dbReference type="Proteomes" id="UP000281553"/>
    </source>
</evidence>
<dbReference type="Pfam" id="PF09772">
    <property type="entry name" value="Tmem26"/>
    <property type="match status" value="2"/>
</dbReference>
<organism evidence="2 3">
    <name type="scientific">Dibothriocephalus latus</name>
    <name type="common">Fish tapeworm</name>
    <name type="synonym">Diphyllobothrium latum</name>
    <dbReference type="NCBI Taxonomy" id="60516"/>
    <lineage>
        <taxon>Eukaryota</taxon>
        <taxon>Metazoa</taxon>
        <taxon>Spiralia</taxon>
        <taxon>Lophotrochozoa</taxon>
        <taxon>Platyhelminthes</taxon>
        <taxon>Cestoda</taxon>
        <taxon>Eucestoda</taxon>
        <taxon>Diphyllobothriidea</taxon>
        <taxon>Diphyllobothriidae</taxon>
        <taxon>Dibothriocephalus</taxon>
    </lineage>
</organism>
<dbReference type="PANTHER" id="PTHR22168">
    <property type="entry name" value="TMEM26 PROTEIN"/>
    <property type="match status" value="1"/>
</dbReference>
<reference evidence="2 3" key="1">
    <citation type="submission" date="2018-11" db="EMBL/GenBank/DDBJ databases">
        <authorList>
            <consortium name="Pathogen Informatics"/>
        </authorList>
    </citation>
    <scope>NUCLEOTIDE SEQUENCE [LARGE SCALE GENOMIC DNA]</scope>
</reference>
<dbReference type="Proteomes" id="UP000281553">
    <property type="component" value="Unassembled WGS sequence"/>
</dbReference>
<sequence>MLPLFGISSDQLSELLLINIGSAADILDLFESFNEEAVINNFPLQISILCLWQASLLQFCFNKTSRLEASMSSILTHSTAPRSLDSGQHNPFQAPAVADTNQNCCLRCCKRKKKVTRLKSLHEVEAQARRSKKKAESQVRSSTSTAESQSRSSTNTAESQSRSSTSTAESQVRSSKKTAESQEEASELTEECTCCCHCWHSYFLRPGHFGYVLFGTELWAIIMTLMLQDMPFLILRLMLIFRYNVQSYQNIFFTVKNLLLILAQVFRSTILVQAHWSTNKLLGRTRVYRPR</sequence>
<dbReference type="AlphaFoldDB" id="A0A3P7P716"/>
<accession>A0A3P7P716</accession>
<protein>
    <submittedName>
        <fullName evidence="2">Uncharacterized protein</fullName>
    </submittedName>
</protein>